<keyword evidence="4 9" id="KW-0812">Transmembrane</keyword>
<evidence type="ECO:0000256" key="6">
    <source>
        <dbReference type="ARBA" id="ARBA00023032"/>
    </source>
</evidence>
<feature type="transmembrane region" description="Helical" evidence="9">
    <location>
        <begin position="69"/>
        <end position="95"/>
    </location>
</feature>
<name>A0A1H9BAX1_9GAMM</name>
<evidence type="ECO:0000256" key="2">
    <source>
        <dbReference type="ARBA" id="ARBA00011779"/>
    </source>
</evidence>
<evidence type="ECO:0000256" key="9">
    <source>
        <dbReference type="SAM" id="Phobius"/>
    </source>
</evidence>
<dbReference type="PROSITE" id="PS50928">
    <property type="entry name" value="ABC_TM1"/>
    <property type="match status" value="1"/>
</dbReference>
<dbReference type="NCBIfam" id="TIGR00969">
    <property type="entry name" value="3a0106s02"/>
    <property type="match status" value="1"/>
</dbReference>
<dbReference type="GO" id="GO:0015419">
    <property type="term" value="F:ABC-type sulfate transporter activity"/>
    <property type="evidence" value="ECO:0007669"/>
    <property type="project" value="InterPro"/>
</dbReference>
<feature type="transmembrane region" description="Helical" evidence="9">
    <location>
        <begin position="25"/>
        <end position="49"/>
    </location>
</feature>
<keyword evidence="12" id="KW-1185">Reference proteome</keyword>
<keyword evidence="5 9" id="KW-1133">Transmembrane helix</keyword>
<keyword evidence="3" id="KW-0813">Transport</keyword>
<comment type="function">
    <text evidence="8">Part of the ABC transporter complex CysAWTP (TC 3.A.1.6.1) involved in sulfate/thiosulfate import. Probably responsible for the translocation of the substrate across the membrane.</text>
</comment>
<dbReference type="SUPFAM" id="SSF161098">
    <property type="entry name" value="MetI-like"/>
    <property type="match status" value="1"/>
</dbReference>
<dbReference type="InterPro" id="IPR011866">
    <property type="entry name" value="CysW_permease"/>
</dbReference>
<evidence type="ECO:0000313" key="11">
    <source>
        <dbReference type="EMBL" id="SEP85985.1"/>
    </source>
</evidence>
<dbReference type="OrthoDB" id="9774448at2"/>
<dbReference type="PANTHER" id="PTHR30406:SF9">
    <property type="entry name" value="SULFATE TRANSPORT SYSTEM PERMEASE PROTEIN CYSW"/>
    <property type="match status" value="1"/>
</dbReference>
<evidence type="ECO:0000256" key="7">
    <source>
        <dbReference type="ARBA" id="ARBA00023136"/>
    </source>
</evidence>
<dbReference type="InterPro" id="IPR035906">
    <property type="entry name" value="MetI-like_sf"/>
</dbReference>
<dbReference type="EMBL" id="FOFO01000008">
    <property type="protein sequence ID" value="SEP85985.1"/>
    <property type="molecule type" value="Genomic_DNA"/>
</dbReference>
<evidence type="ECO:0000256" key="5">
    <source>
        <dbReference type="ARBA" id="ARBA00022989"/>
    </source>
</evidence>
<sequence length="293" mass="31795">MTHAITPSPRRGQPSRAIRWGRRGLIAAGVLLALLVIVLPLVAVFAQALSRGWAVYAANIAHPETLQAIKLTVLAAAIAVPVNTIFGVCAAWLITRFRFPGRRLLQTFIDIPFAISPVVAGVMYLLLYGTGGWLGAWLHAHDLQVMFSVTAIVMVTVFVTSPFVARELIPFMQAQGTEEEESSMVLGASGWQTFWHITLPNIQWALIYGVILCNARAMGEFGAVAVVSGNIRGETNTLPLYVQQTFDDYNIAGAFAAASLLATLAMVTLVLKTVVEWRRDRLLATHERGISGG</sequence>
<feature type="domain" description="ABC transmembrane type-1" evidence="10">
    <location>
        <begin position="69"/>
        <end position="273"/>
    </location>
</feature>
<dbReference type="AlphaFoldDB" id="A0A1H9BAX1"/>
<evidence type="ECO:0000256" key="8">
    <source>
        <dbReference type="ARBA" id="ARBA00025323"/>
    </source>
</evidence>
<dbReference type="GO" id="GO:0005886">
    <property type="term" value="C:plasma membrane"/>
    <property type="evidence" value="ECO:0007669"/>
    <property type="project" value="UniProtKB-SubCell"/>
</dbReference>
<keyword evidence="7 9" id="KW-0472">Membrane</keyword>
<feature type="transmembrane region" description="Helical" evidence="9">
    <location>
        <begin position="251"/>
        <end position="271"/>
    </location>
</feature>
<gene>
    <name evidence="11" type="ORF">SAMN05421693_10853</name>
</gene>
<dbReference type="InterPro" id="IPR005667">
    <property type="entry name" value="Sulph_transpt2"/>
</dbReference>
<dbReference type="NCBIfam" id="TIGR02140">
    <property type="entry name" value="permease_CysW"/>
    <property type="match status" value="1"/>
</dbReference>
<feature type="transmembrane region" description="Helical" evidence="9">
    <location>
        <begin position="205"/>
        <end position="231"/>
    </location>
</feature>
<dbReference type="PANTHER" id="PTHR30406">
    <property type="entry name" value="SULFATE TRANSPORT SYSTEM PERMEASE PROTEIN"/>
    <property type="match status" value="1"/>
</dbReference>
<comment type="subunit">
    <text evidence="2">The complex is composed of two ATP-binding proteins (CysA), two transmembrane proteins (CysT and CysW) and a solute-binding protein (CysP).</text>
</comment>
<protein>
    <submittedName>
        <fullName evidence="11">Sulfate transport system permease protein</fullName>
    </submittedName>
</protein>
<evidence type="ECO:0000313" key="12">
    <source>
        <dbReference type="Proteomes" id="UP000199496"/>
    </source>
</evidence>
<evidence type="ECO:0000256" key="1">
    <source>
        <dbReference type="ARBA" id="ARBA00004651"/>
    </source>
</evidence>
<evidence type="ECO:0000256" key="4">
    <source>
        <dbReference type="ARBA" id="ARBA00022692"/>
    </source>
</evidence>
<dbReference type="Gene3D" id="1.10.3720.10">
    <property type="entry name" value="MetI-like"/>
    <property type="match status" value="1"/>
</dbReference>
<dbReference type="Proteomes" id="UP000199496">
    <property type="component" value="Unassembled WGS sequence"/>
</dbReference>
<accession>A0A1H9BAX1</accession>
<proteinExistence type="predicted"/>
<dbReference type="InterPro" id="IPR000515">
    <property type="entry name" value="MetI-like"/>
</dbReference>
<evidence type="ECO:0000256" key="3">
    <source>
        <dbReference type="ARBA" id="ARBA00022448"/>
    </source>
</evidence>
<feature type="transmembrane region" description="Helical" evidence="9">
    <location>
        <begin position="107"/>
        <end position="127"/>
    </location>
</feature>
<dbReference type="RefSeq" id="WP_090205033.1">
    <property type="nucleotide sequence ID" value="NZ_FOFO01000008.1"/>
</dbReference>
<dbReference type="CDD" id="cd06261">
    <property type="entry name" value="TM_PBP2"/>
    <property type="match status" value="1"/>
</dbReference>
<keyword evidence="6" id="KW-0764">Sulfate transport</keyword>
<organism evidence="11 12">
    <name type="scientific">Ectothiorhodospira magna</name>
    <dbReference type="NCBI Taxonomy" id="867345"/>
    <lineage>
        <taxon>Bacteria</taxon>
        <taxon>Pseudomonadati</taxon>
        <taxon>Pseudomonadota</taxon>
        <taxon>Gammaproteobacteria</taxon>
        <taxon>Chromatiales</taxon>
        <taxon>Ectothiorhodospiraceae</taxon>
        <taxon>Ectothiorhodospira</taxon>
    </lineage>
</organism>
<comment type="subcellular location">
    <subcellularLocation>
        <location evidence="1">Cell membrane</location>
        <topology evidence="1">Multi-pass membrane protein</topology>
    </subcellularLocation>
</comment>
<dbReference type="STRING" id="867345.SAMN05421693_10853"/>
<dbReference type="Pfam" id="PF00528">
    <property type="entry name" value="BPD_transp_1"/>
    <property type="match status" value="1"/>
</dbReference>
<feature type="transmembrane region" description="Helical" evidence="9">
    <location>
        <begin position="147"/>
        <end position="165"/>
    </location>
</feature>
<reference evidence="11 12" key="1">
    <citation type="submission" date="2016-10" db="EMBL/GenBank/DDBJ databases">
        <authorList>
            <person name="de Groot N.N."/>
        </authorList>
    </citation>
    <scope>NUCLEOTIDE SEQUENCE [LARGE SCALE GENOMIC DNA]</scope>
    <source>
        <strain evidence="11 12">B7-7</strain>
    </source>
</reference>
<evidence type="ECO:0000259" key="10">
    <source>
        <dbReference type="PROSITE" id="PS50928"/>
    </source>
</evidence>